<keyword evidence="9" id="KW-0560">Oxidoreductase</keyword>
<evidence type="ECO:0000256" key="12">
    <source>
        <dbReference type="ARBA" id="ARBA00048483"/>
    </source>
</evidence>
<keyword evidence="7" id="KW-0249">Electron transport</keyword>
<dbReference type="Pfam" id="PF08030">
    <property type="entry name" value="NAD_binding_6"/>
    <property type="match status" value="1"/>
</dbReference>
<dbReference type="Proteomes" id="UP000295604">
    <property type="component" value="Unassembled WGS sequence"/>
</dbReference>
<feature type="region of interest" description="Disordered" evidence="13">
    <location>
        <begin position="557"/>
        <end position="592"/>
    </location>
</feature>
<dbReference type="PANTHER" id="PTHR32361:SF3">
    <property type="entry name" value="REDUCTASE, PUTATIVE (AFU_ORTHOLOGUE AFUA_6G13750)-RELATED"/>
    <property type="match status" value="1"/>
</dbReference>
<dbReference type="GO" id="GO:0015677">
    <property type="term" value="P:copper ion import"/>
    <property type="evidence" value="ECO:0007669"/>
    <property type="project" value="TreeGrafter"/>
</dbReference>
<evidence type="ECO:0000256" key="10">
    <source>
        <dbReference type="ARBA" id="ARBA00023065"/>
    </source>
</evidence>
<evidence type="ECO:0000256" key="11">
    <source>
        <dbReference type="ARBA" id="ARBA00023136"/>
    </source>
</evidence>
<evidence type="ECO:0000256" key="13">
    <source>
        <dbReference type="SAM" id="MobiDB-lite"/>
    </source>
</evidence>
<keyword evidence="6 14" id="KW-0812">Transmembrane</keyword>
<dbReference type="PANTHER" id="PTHR32361">
    <property type="entry name" value="FERRIC/CUPRIC REDUCTASE TRANSMEMBRANE COMPONENT"/>
    <property type="match status" value="1"/>
</dbReference>
<dbReference type="SFLD" id="SFLDG01168">
    <property type="entry name" value="Ferric_reductase_subgroup_(FRE"/>
    <property type="match status" value="1"/>
</dbReference>
<dbReference type="Pfam" id="PF08022">
    <property type="entry name" value="FAD_binding_8"/>
    <property type="match status" value="1"/>
</dbReference>
<keyword evidence="10" id="KW-0406">Ion transport</keyword>
<feature type="transmembrane region" description="Helical" evidence="14">
    <location>
        <begin position="63"/>
        <end position="83"/>
    </location>
</feature>
<feature type="domain" description="FAD-binding FR-type" evidence="15">
    <location>
        <begin position="347"/>
        <end position="479"/>
    </location>
</feature>
<dbReference type="SUPFAM" id="SSF63380">
    <property type="entry name" value="Riboflavin synthase domain-like"/>
    <property type="match status" value="1"/>
</dbReference>
<dbReference type="SFLD" id="SFLDS00052">
    <property type="entry name" value="Ferric_Reductase_Domain"/>
    <property type="match status" value="1"/>
</dbReference>
<feature type="compositionally biased region" description="Basic and acidic residues" evidence="13">
    <location>
        <begin position="557"/>
        <end position="575"/>
    </location>
</feature>
<feature type="compositionally biased region" description="Low complexity" evidence="13">
    <location>
        <begin position="580"/>
        <end position="592"/>
    </location>
</feature>
<feature type="transmembrane region" description="Helical" evidence="14">
    <location>
        <begin position="282"/>
        <end position="305"/>
    </location>
</feature>
<dbReference type="InterPro" id="IPR017927">
    <property type="entry name" value="FAD-bd_FR_type"/>
</dbReference>
<dbReference type="GO" id="GO:0052851">
    <property type="term" value="F:ferric-chelate reductase (NADPH) activity"/>
    <property type="evidence" value="ECO:0007669"/>
    <property type="project" value="UniProtKB-EC"/>
</dbReference>
<dbReference type="AlphaFoldDB" id="A0A4R8T863"/>
<dbReference type="EC" id="1.16.1.9" evidence="3"/>
<evidence type="ECO:0000256" key="1">
    <source>
        <dbReference type="ARBA" id="ARBA00004651"/>
    </source>
</evidence>
<dbReference type="CDD" id="cd06186">
    <property type="entry name" value="NOX_Duox_like_FAD_NADP"/>
    <property type="match status" value="1"/>
</dbReference>
<dbReference type="EMBL" id="QAPF01000194">
    <property type="protein sequence ID" value="TEA13623.1"/>
    <property type="molecule type" value="Genomic_DNA"/>
</dbReference>
<accession>A0A4R8T863</accession>
<dbReference type="GO" id="GO:0005886">
    <property type="term" value="C:plasma membrane"/>
    <property type="evidence" value="ECO:0007669"/>
    <property type="project" value="UniProtKB-SubCell"/>
</dbReference>
<evidence type="ECO:0000256" key="8">
    <source>
        <dbReference type="ARBA" id="ARBA00022989"/>
    </source>
</evidence>
<evidence type="ECO:0000256" key="2">
    <source>
        <dbReference type="ARBA" id="ARBA00006278"/>
    </source>
</evidence>
<keyword evidence="17" id="KW-1185">Reference proteome</keyword>
<keyword evidence="8 14" id="KW-1133">Transmembrane helix</keyword>
<evidence type="ECO:0000256" key="6">
    <source>
        <dbReference type="ARBA" id="ARBA00022692"/>
    </source>
</evidence>
<dbReference type="InterPro" id="IPR013121">
    <property type="entry name" value="Fe_red_NAD-bd_6"/>
</dbReference>
<feature type="region of interest" description="Disordered" evidence="13">
    <location>
        <begin position="98"/>
        <end position="125"/>
    </location>
</feature>
<gene>
    <name evidence="16" type="primary">FRE2-1</name>
    <name evidence="16" type="ORF">C8034_v004437</name>
</gene>
<protein>
    <recommendedName>
        <fullName evidence="3">ferric-chelate reductase (NADPH)</fullName>
        <ecNumber evidence="3">1.16.1.9</ecNumber>
    </recommendedName>
</protein>
<comment type="caution">
    <text evidence="16">The sequence shown here is derived from an EMBL/GenBank/DDBJ whole genome shotgun (WGS) entry which is preliminary data.</text>
</comment>
<feature type="transmembrane region" description="Helical" evidence="14">
    <location>
        <begin position="243"/>
        <end position="262"/>
    </location>
</feature>
<evidence type="ECO:0000256" key="7">
    <source>
        <dbReference type="ARBA" id="ARBA00022982"/>
    </source>
</evidence>
<comment type="subcellular location">
    <subcellularLocation>
        <location evidence="1">Cell membrane</location>
        <topology evidence="1">Multi-pass membrane protein</topology>
    </subcellularLocation>
</comment>
<dbReference type="Gene3D" id="3.40.50.80">
    <property type="entry name" value="Nucleotide-binding domain of ferredoxin-NADP reductase (FNR) module"/>
    <property type="match status" value="1"/>
</dbReference>
<comment type="similarity">
    <text evidence="2">Belongs to the ferric reductase (FRE) family.</text>
</comment>
<organism evidence="16 17">
    <name type="scientific">Colletotrichum sidae</name>
    <dbReference type="NCBI Taxonomy" id="1347389"/>
    <lineage>
        <taxon>Eukaryota</taxon>
        <taxon>Fungi</taxon>
        <taxon>Dikarya</taxon>
        <taxon>Ascomycota</taxon>
        <taxon>Pezizomycotina</taxon>
        <taxon>Sordariomycetes</taxon>
        <taxon>Hypocreomycetidae</taxon>
        <taxon>Glomerellales</taxon>
        <taxon>Glomerellaceae</taxon>
        <taxon>Colletotrichum</taxon>
        <taxon>Colletotrichum orbiculare species complex</taxon>
    </lineage>
</organism>
<dbReference type="Pfam" id="PF01794">
    <property type="entry name" value="Ferric_reduct"/>
    <property type="match status" value="1"/>
</dbReference>
<dbReference type="InterPro" id="IPR039261">
    <property type="entry name" value="FNR_nucleotide-bd"/>
</dbReference>
<keyword evidence="5" id="KW-1003">Cell membrane</keyword>
<dbReference type="GO" id="GO:0006826">
    <property type="term" value="P:iron ion transport"/>
    <property type="evidence" value="ECO:0007669"/>
    <property type="project" value="TreeGrafter"/>
</dbReference>
<keyword evidence="11 14" id="KW-0472">Membrane</keyword>
<dbReference type="InterPro" id="IPR013130">
    <property type="entry name" value="Fe3_Rdtase_TM_dom"/>
</dbReference>
<feature type="transmembrane region" description="Helical" evidence="14">
    <location>
        <begin position="156"/>
        <end position="178"/>
    </location>
</feature>
<sequence>MDQQAAPAAAASRLLRRVGYQSQNTSSGGLVDYWGYAARVVPCTNDPGTCEYFESVYGGHERGMLYTGIIWATLGGILLVWAIGRHFWSPRRAAEVPVTKSAPTPTEKQQQQQQQQVAGKPRDAGLGRLGRAFAATVRSYTLPESVRSVFGRTTRLQVVILAALTAYLAIFSFIGIWYKDWTTPVKGYADLYQRRSWLGSWSDRVGTLAYALTPFSVMLASRESVLSQLTGVPYQSFNFLHRWLGWIMAVQALAHTIGWTVIEAVFYQPQPKVADKWIKQLYMIWGCVAAILLLLIVVLATPWGIRLTGYEFFRKSHYVLAMVYIGACWGHWEPLKVFMVPGLAIWLVDRAARLVRSFLIHYQYLPDGTMGFQTAPAAMTLFPDPENGDLVRLDFAHPHAPWKPGQHFYLCFAKSSVWQSHPMTPLNLPVERGGSVSHAYVFRAKGGETRKIAQLAAASAPSATTPVILQGPYGEDHTLHLTPDVNVLCVAGGTGITYVLPVLHWLVSQPPSPDRRITLVWAVRLRQDIEWVRAELDALRAAKAHGVNVVIHVTREAGRSRAEEPHSAAEKKETLEGAESVPSDSSRSSASLSNRGAVLEVHAAEVHPDMAEIVPAFLAENVRGRTSVIASGPGAMISDLRAVVAAANSGGQVWKGNEMADVELMCDNRLEW</sequence>
<dbReference type="PROSITE" id="PS51384">
    <property type="entry name" value="FAD_FR"/>
    <property type="match status" value="1"/>
</dbReference>
<evidence type="ECO:0000259" key="15">
    <source>
        <dbReference type="PROSITE" id="PS51384"/>
    </source>
</evidence>
<evidence type="ECO:0000313" key="17">
    <source>
        <dbReference type="Proteomes" id="UP000295604"/>
    </source>
</evidence>
<reference evidence="16 17" key="1">
    <citation type="submission" date="2018-11" db="EMBL/GenBank/DDBJ databases">
        <title>Genome sequence and assembly of Colletotrichum sidae.</title>
        <authorList>
            <person name="Gan P."/>
            <person name="Shirasu K."/>
        </authorList>
    </citation>
    <scope>NUCLEOTIDE SEQUENCE [LARGE SCALE GENOMIC DNA]</scope>
    <source>
        <strain evidence="16 17">CBS 518.97</strain>
    </source>
</reference>
<dbReference type="InterPro" id="IPR051410">
    <property type="entry name" value="Ferric/Cupric_Reductase"/>
</dbReference>
<name>A0A4R8T863_9PEZI</name>
<dbReference type="SUPFAM" id="SSF52343">
    <property type="entry name" value="Ferredoxin reductase-like, C-terminal NADP-linked domain"/>
    <property type="match status" value="1"/>
</dbReference>
<evidence type="ECO:0000256" key="4">
    <source>
        <dbReference type="ARBA" id="ARBA00022448"/>
    </source>
</evidence>
<comment type="catalytic activity">
    <reaction evidence="12">
        <text>2 a Fe(II)-siderophore + NADP(+) + H(+) = 2 a Fe(III)-siderophore + NADPH</text>
        <dbReference type="Rhea" id="RHEA:28795"/>
        <dbReference type="Rhea" id="RHEA-COMP:11342"/>
        <dbReference type="Rhea" id="RHEA-COMP:11344"/>
        <dbReference type="ChEBI" id="CHEBI:15378"/>
        <dbReference type="ChEBI" id="CHEBI:29033"/>
        <dbReference type="ChEBI" id="CHEBI:29034"/>
        <dbReference type="ChEBI" id="CHEBI:57783"/>
        <dbReference type="ChEBI" id="CHEBI:58349"/>
        <dbReference type="EC" id="1.16.1.9"/>
    </reaction>
</comment>
<evidence type="ECO:0000256" key="9">
    <source>
        <dbReference type="ARBA" id="ARBA00023002"/>
    </source>
</evidence>
<evidence type="ECO:0000313" key="16">
    <source>
        <dbReference type="EMBL" id="TEA13623.1"/>
    </source>
</evidence>
<evidence type="ECO:0000256" key="14">
    <source>
        <dbReference type="SAM" id="Phobius"/>
    </source>
</evidence>
<dbReference type="InterPro" id="IPR017938">
    <property type="entry name" value="Riboflavin_synthase-like_b-brl"/>
</dbReference>
<keyword evidence="4" id="KW-0813">Transport</keyword>
<evidence type="ECO:0000256" key="3">
    <source>
        <dbReference type="ARBA" id="ARBA00012668"/>
    </source>
</evidence>
<dbReference type="InterPro" id="IPR013112">
    <property type="entry name" value="FAD-bd_8"/>
</dbReference>
<dbReference type="GO" id="GO:0006879">
    <property type="term" value="P:intracellular iron ion homeostasis"/>
    <property type="evidence" value="ECO:0007669"/>
    <property type="project" value="TreeGrafter"/>
</dbReference>
<proteinExistence type="inferred from homology"/>
<evidence type="ECO:0000256" key="5">
    <source>
        <dbReference type="ARBA" id="ARBA00022475"/>
    </source>
</evidence>